<proteinExistence type="inferred from homology"/>
<dbReference type="RefSeq" id="WP_248010788.1">
    <property type="nucleotide sequence ID" value="NZ_JAJHVV010000019.1"/>
</dbReference>
<evidence type="ECO:0000256" key="8">
    <source>
        <dbReference type="ARBA" id="ARBA00048617"/>
    </source>
</evidence>
<dbReference type="AlphaFoldDB" id="A0A9X1XR34"/>
<dbReference type="GO" id="GO:0006780">
    <property type="term" value="P:uroporphyrinogen III biosynthetic process"/>
    <property type="evidence" value="ECO:0007669"/>
    <property type="project" value="UniProtKB-UniRule"/>
</dbReference>
<evidence type="ECO:0000313" key="11">
    <source>
        <dbReference type="EMBL" id="MCK6265723.1"/>
    </source>
</evidence>
<evidence type="ECO:0000259" key="10">
    <source>
        <dbReference type="Pfam" id="PF02602"/>
    </source>
</evidence>
<evidence type="ECO:0000256" key="6">
    <source>
        <dbReference type="ARBA" id="ARBA00037589"/>
    </source>
</evidence>
<protein>
    <recommendedName>
        <fullName evidence="7 9">Uroporphyrinogen-III synthase</fullName>
        <ecNumber evidence="3 9">4.2.1.75</ecNumber>
    </recommendedName>
</protein>
<gene>
    <name evidence="11" type="ORF">KP803_20910</name>
</gene>
<sequence>MTVLVTRPGSQGLQLCQKLLEVGIDSLHHPLITITPAPNLDDLTRHLNDFDIVIVVSQHAADMTDQSLSNNALNWPAHPTYIAVGQKTAHNLSKYTQQKVHYPEIGDSEHLLKLSVLQSVDDKRIVILRGNGGRELIYDTLVERNALVEYREVYQRHYLAFSSAQQVTKWQQKGIDSLVITSSGQLHFFTSQVTEPSHSWLLDLHLFVPSERIANEAKQLGFHSVINTGSASNHQLVAALQLKNRTISNDK</sequence>
<dbReference type="CDD" id="cd06578">
    <property type="entry name" value="HemD"/>
    <property type="match status" value="1"/>
</dbReference>
<comment type="pathway">
    <text evidence="1 9">Porphyrin-containing compound metabolism; protoporphyrin-IX biosynthesis; coproporphyrinogen-III from 5-aminolevulinate: step 3/4.</text>
</comment>
<evidence type="ECO:0000256" key="5">
    <source>
        <dbReference type="ARBA" id="ARBA00023244"/>
    </source>
</evidence>
<dbReference type="Gene3D" id="3.40.50.10090">
    <property type="match status" value="2"/>
</dbReference>
<dbReference type="GO" id="GO:0004852">
    <property type="term" value="F:uroporphyrinogen-III synthase activity"/>
    <property type="evidence" value="ECO:0007669"/>
    <property type="project" value="UniProtKB-UniRule"/>
</dbReference>
<evidence type="ECO:0000256" key="7">
    <source>
        <dbReference type="ARBA" id="ARBA00040167"/>
    </source>
</evidence>
<evidence type="ECO:0000256" key="2">
    <source>
        <dbReference type="ARBA" id="ARBA00008133"/>
    </source>
</evidence>
<dbReference type="SUPFAM" id="SSF69618">
    <property type="entry name" value="HemD-like"/>
    <property type="match status" value="1"/>
</dbReference>
<dbReference type="PANTHER" id="PTHR38042:SF1">
    <property type="entry name" value="UROPORPHYRINOGEN-III SYNTHASE, CHLOROPLASTIC"/>
    <property type="match status" value="1"/>
</dbReference>
<dbReference type="EMBL" id="JAJHVV010000019">
    <property type="protein sequence ID" value="MCK6265723.1"/>
    <property type="molecule type" value="Genomic_DNA"/>
</dbReference>
<dbReference type="NCBIfam" id="NF004585">
    <property type="entry name" value="PRK05928.2-2"/>
    <property type="match status" value="1"/>
</dbReference>
<dbReference type="InterPro" id="IPR036108">
    <property type="entry name" value="4pyrrol_syn_uPrphyn_synt_sf"/>
</dbReference>
<keyword evidence="12" id="KW-1185">Reference proteome</keyword>
<organism evidence="11 12">
    <name type="scientific">Vibrio amylolyticus</name>
    <dbReference type="NCBI Taxonomy" id="2847292"/>
    <lineage>
        <taxon>Bacteria</taxon>
        <taxon>Pseudomonadati</taxon>
        <taxon>Pseudomonadota</taxon>
        <taxon>Gammaproteobacteria</taxon>
        <taxon>Vibrionales</taxon>
        <taxon>Vibrionaceae</taxon>
        <taxon>Vibrio</taxon>
    </lineage>
</organism>
<dbReference type="PANTHER" id="PTHR38042">
    <property type="entry name" value="UROPORPHYRINOGEN-III SYNTHASE, CHLOROPLASTIC"/>
    <property type="match status" value="1"/>
</dbReference>
<dbReference type="EC" id="4.2.1.75" evidence="3 9"/>
<dbReference type="Pfam" id="PF02602">
    <property type="entry name" value="HEM4"/>
    <property type="match status" value="1"/>
</dbReference>
<evidence type="ECO:0000313" key="12">
    <source>
        <dbReference type="Proteomes" id="UP001139559"/>
    </source>
</evidence>
<evidence type="ECO:0000256" key="3">
    <source>
        <dbReference type="ARBA" id="ARBA00013109"/>
    </source>
</evidence>
<accession>A0A9X1XR34</accession>
<evidence type="ECO:0000256" key="1">
    <source>
        <dbReference type="ARBA" id="ARBA00004772"/>
    </source>
</evidence>
<evidence type="ECO:0000256" key="4">
    <source>
        <dbReference type="ARBA" id="ARBA00023239"/>
    </source>
</evidence>
<name>A0A9X1XR34_9VIBR</name>
<comment type="catalytic activity">
    <reaction evidence="8 9">
        <text>hydroxymethylbilane = uroporphyrinogen III + H2O</text>
        <dbReference type="Rhea" id="RHEA:18965"/>
        <dbReference type="ChEBI" id="CHEBI:15377"/>
        <dbReference type="ChEBI" id="CHEBI:57308"/>
        <dbReference type="ChEBI" id="CHEBI:57845"/>
        <dbReference type="EC" id="4.2.1.75"/>
    </reaction>
</comment>
<reference evidence="11" key="1">
    <citation type="submission" date="2021-11" db="EMBL/GenBank/DDBJ databases">
        <title>Vibrio ZSDE26 sp. nov. and Vibrio ZSDZ34 sp. nov., isolated from coastal seawater in Qingdao.</title>
        <authorList>
            <person name="Zhang P."/>
        </authorList>
    </citation>
    <scope>NUCLEOTIDE SEQUENCE</scope>
    <source>
        <strain evidence="11">ZSDE26</strain>
    </source>
</reference>
<comment type="function">
    <text evidence="6 9">Catalyzes cyclization of the linear tetrapyrrole, hydroxymethylbilane, to the macrocyclic uroporphyrinogen III.</text>
</comment>
<feature type="domain" description="Tetrapyrrole biosynthesis uroporphyrinogen III synthase" evidence="10">
    <location>
        <begin position="17"/>
        <end position="225"/>
    </location>
</feature>
<comment type="caution">
    <text evidence="11">The sequence shown here is derived from an EMBL/GenBank/DDBJ whole genome shotgun (WGS) entry which is preliminary data.</text>
</comment>
<evidence type="ECO:0000256" key="9">
    <source>
        <dbReference type="RuleBase" id="RU366031"/>
    </source>
</evidence>
<keyword evidence="4 9" id="KW-0456">Lyase</keyword>
<keyword evidence="5 9" id="KW-0627">Porphyrin biosynthesis</keyword>
<dbReference type="Proteomes" id="UP001139559">
    <property type="component" value="Unassembled WGS sequence"/>
</dbReference>
<dbReference type="InterPro" id="IPR003754">
    <property type="entry name" value="4pyrrol_synth_uPrphyn_synth"/>
</dbReference>
<dbReference type="InterPro" id="IPR039793">
    <property type="entry name" value="UROS/Hem4"/>
</dbReference>
<dbReference type="GO" id="GO:0006782">
    <property type="term" value="P:protoporphyrinogen IX biosynthetic process"/>
    <property type="evidence" value="ECO:0007669"/>
    <property type="project" value="UniProtKB-UniRule"/>
</dbReference>
<comment type="similarity">
    <text evidence="2 9">Belongs to the uroporphyrinogen-III synthase family.</text>
</comment>